<sequence length="120" mass="13637">MRKAKCPFFSDFVKENSNNQGTLFKAIKGMLVEKKAKGFPRRNETALVNELGKYFVQKISNIHSEINNEISSNNDGHVDPPWPSDDNEEYPGDGSRFDAFELLSEDDVRKLVVDSHKKSC</sequence>
<dbReference type="OrthoDB" id="6773285at2759"/>
<dbReference type="Proteomes" id="UP001152795">
    <property type="component" value="Unassembled WGS sequence"/>
</dbReference>
<protein>
    <submittedName>
        <fullName evidence="1">Uncharacterized protein</fullName>
    </submittedName>
</protein>
<comment type="caution">
    <text evidence="1">The sequence shown here is derived from an EMBL/GenBank/DDBJ whole genome shotgun (WGS) entry which is preliminary data.</text>
</comment>
<keyword evidence="2" id="KW-1185">Reference proteome</keyword>
<organism evidence="1 2">
    <name type="scientific">Paramuricea clavata</name>
    <name type="common">Red gorgonian</name>
    <name type="synonym">Violescent sea-whip</name>
    <dbReference type="NCBI Taxonomy" id="317549"/>
    <lineage>
        <taxon>Eukaryota</taxon>
        <taxon>Metazoa</taxon>
        <taxon>Cnidaria</taxon>
        <taxon>Anthozoa</taxon>
        <taxon>Octocorallia</taxon>
        <taxon>Malacalcyonacea</taxon>
        <taxon>Plexauridae</taxon>
        <taxon>Paramuricea</taxon>
    </lineage>
</organism>
<evidence type="ECO:0000313" key="2">
    <source>
        <dbReference type="Proteomes" id="UP001152795"/>
    </source>
</evidence>
<accession>A0A7D9JIU1</accession>
<evidence type="ECO:0000313" key="1">
    <source>
        <dbReference type="EMBL" id="CAB4030236.1"/>
    </source>
</evidence>
<reference evidence="1" key="1">
    <citation type="submission" date="2020-04" db="EMBL/GenBank/DDBJ databases">
        <authorList>
            <person name="Alioto T."/>
            <person name="Alioto T."/>
            <person name="Gomez Garrido J."/>
        </authorList>
    </citation>
    <scope>NUCLEOTIDE SEQUENCE</scope>
    <source>
        <strain evidence="1">A484AB</strain>
    </source>
</reference>
<gene>
    <name evidence="1" type="ORF">PACLA_8A082760</name>
</gene>
<name>A0A7D9JIU1_PARCT</name>
<dbReference type="EMBL" id="CACRXK020016729">
    <property type="protein sequence ID" value="CAB4030236.1"/>
    <property type="molecule type" value="Genomic_DNA"/>
</dbReference>
<dbReference type="AlphaFoldDB" id="A0A7D9JIU1"/>
<proteinExistence type="predicted"/>